<name>A0AAV4G0D4_9GAST</name>
<proteinExistence type="predicted"/>
<dbReference type="AlphaFoldDB" id="A0AAV4G0D4"/>
<comment type="caution">
    <text evidence="1">The sequence shown here is derived from an EMBL/GenBank/DDBJ whole genome shotgun (WGS) entry which is preliminary data.</text>
</comment>
<accession>A0AAV4G0D4</accession>
<dbReference type="EMBL" id="BMAT01004718">
    <property type="protein sequence ID" value="GFR78974.1"/>
    <property type="molecule type" value="Genomic_DNA"/>
</dbReference>
<gene>
    <name evidence="1" type="ORF">ElyMa_002277700</name>
</gene>
<dbReference type="Proteomes" id="UP000762676">
    <property type="component" value="Unassembled WGS sequence"/>
</dbReference>
<evidence type="ECO:0000313" key="2">
    <source>
        <dbReference type="Proteomes" id="UP000762676"/>
    </source>
</evidence>
<organism evidence="1 2">
    <name type="scientific">Elysia marginata</name>
    <dbReference type="NCBI Taxonomy" id="1093978"/>
    <lineage>
        <taxon>Eukaryota</taxon>
        <taxon>Metazoa</taxon>
        <taxon>Spiralia</taxon>
        <taxon>Lophotrochozoa</taxon>
        <taxon>Mollusca</taxon>
        <taxon>Gastropoda</taxon>
        <taxon>Heterobranchia</taxon>
        <taxon>Euthyneura</taxon>
        <taxon>Panpulmonata</taxon>
        <taxon>Sacoglossa</taxon>
        <taxon>Placobranchoidea</taxon>
        <taxon>Plakobranchidae</taxon>
        <taxon>Elysia</taxon>
    </lineage>
</organism>
<sequence>MEVVALKRSQCWLTVNGVWRHHASVFITDVTVLARGLRRNRHVNTNSQSKETKPLGWTSTTQVNFLVAEAKQSHCLVMIAMIFAATDGIYQYG</sequence>
<keyword evidence="2" id="KW-1185">Reference proteome</keyword>
<protein>
    <submittedName>
        <fullName evidence="1">Uncharacterized protein</fullName>
    </submittedName>
</protein>
<reference evidence="1 2" key="1">
    <citation type="journal article" date="2021" name="Elife">
        <title>Chloroplast acquisition without the gene transfer in kleptoplastic sea slugs, Plakobranchus ocellatus.</title>
        <authorList>
            <person name="Maeda T."/>
            <person name="Takahashi S."/>
            <person name="Yoshida T."/>
            <person name="Shimamura S."/>
            <person name="Takaki Y."/>
            <person name="Nagai Y."/>
            <person name="Toyoda A."/>
            <person name="Suzuki Y."/>
            <person name="Arimoto A."/>
            <person name="Ishii H."/>
            <person name="Satoh N."/>
            <person name="Nishiyama T."/>
            <person name="Hasebe M."/>
            <person name="Maruyama T."/>
            <person name="Minagawa J."/>
            <person name="Obokata J."/>
            <person name="Shigenobu S."/>
        </authorList>
    </citation>
    <scope>NUCLEOTIDE SEQUENCE [LARGE SCALE GENOMIC DNA]</scope>
</reference>
<evidence type="ECO:0000313" key="1">
    <source>
        <dbReference type="EMBL" id="GFR78974.1"/>
    </source>
</evidence>